<dbReference type="Gene3D" id="1.10.150.20">
    <property type="entry name" value="5' to 3' exonuclease, C-terminal subdomain"/>
    <property type="match status" value="1"/>
</dbReference>
<dbReference type="SUPFAM" id="SSF48452">
    <property type="entry name" value="TPR-like"/>
    <property type="match status" value="1"/>
</dbReference>
<organism evidence="6 7">
    <name type="scientific">Panicum miliaceum</name>
    <name type="common">Proso millet</name>
    <name type="synonym">Broomcorn millet</name>
    <dbReference type="NCBI Taxonomy" id="4540"/>
    <lineage>
        <taxon>Eukaryota</taxon>
        <taxon>Viridiplantae</taxon>
        <taxon>Streptophyta</taxon>
        <taxon>Embryophyta</taxon>
        <taxon>Tracheophyta</taxon>
        <taxon>Spermatophyta</taxon>
        <taxon>Magnoliopsida</taxon>
        <taxon>Liliopsida</taxon>
        <taxon>Poales</taxon>
        <taxon>Poaceae</taxon>
        <taxon>PACMAD clade</taxon>
        <taxon>Panicoideae</taxon>
        <taxon>Panicodae</taxon>
        <taxon>Paniceae</taxon>
        <taxon>Panicinae</taxon>
        <taxon>Panicum</taxon>
        <taxon>Panicum sect. Panicum</taxon>
    </lineage>
</organism>
<dbReference type="InterPro" id="IPR002421">
    <property type="entry name" value="5-3_exonuclease"/>
</dbReference>
<protein>
    <submittedName>
        <fullName evidence="6">Pentatricopeptide repeat-containing protein</fullName>
    </submittedName>
</protein>
<dbReference type="PANTHER" id="PTHR47937:SF2">
    <property type="entry name" value="PENTATRICOPEPTIDE (PPR) REPEAT-CONTAINING PROTEIN, PF01535'-RELATED"/>
    <property type="match status" value="1"/>
</dbReference>
<dbReference type="EMBL" id="PQIB02000001">
    <property type="protein sequence ID" value="RLN43005.1"/>
    <property type="molecule type" value="Genomic_DNA"/>
</dbReference>
<keyword evidence="7" id="KW-1185">Reference proteome</keyword>
<feature type="repeat" description="PPR" evidence="3">
    <location>
        <begin position="134"/>
        <end position="169"/>
    </location>
</feature>
<dbReference type="InterPro" id="IPR052308">
    <property type="entry name" value="PPR_domain-containing"/>
</dbReference>
<evidence type="ECO:0000313" key="7">
    <source>
        <dbReference type="Proteomes" id="UP000275267"/>
    </source>
</evidence>
<feature type="compositionally biased region" description="Polar residues" evidence="4">
    <location>
        <begin position="611"/>
        <end position="625"/>
    </location>
</feature>
<dbReference type="OrthoDB" id="185373at2759"/>
<dbReference type="InterPro" id="IPR002885">
    <property type="entry name" value="PPR_rpt"/>
</dbReference>
<dbReference type="SUPFAM" id="SSF47807">
    <property type="entry name" value="5' to 3' exonuclease, C-terminal subdomain"/>
    <property type="match status" value="1"/>
</dbReference>
<feature type="repeat" description="PPR" evidence="3">
    <location>
        <begin position="311"/>
        <end position="345"/>
    </location>
</feature>
<name>A0A3L6TTV8_PANMI</name>
<dbReference type="Gene3D" id="1.25.40.10">
    <property type="entry name" value="Tetratricopeptide repeat domain"/>
    <property type="match status" value="4"/>
</dbReference>
<dbReference type="Pfam" id="PF01535">
    <property type="entry name" value="PPR"/>
    <property type="match status" value="4"/>
</dbReference>
<evidence type="ECO:0000256" key="1">
    <source>
        <dbReference type="ARBA" id="ARBA00022737"/>
    </source>
</evidence>
<dbReference type="Pfam" id="PF13041">
    <property type="entry name" value="PPR_2"/>
    <property type="match status" value="3"/>
</dbReference>
<feature type="region of interest" description="Disordered" evidence="4">
    <location>
        <begin position="829"/>
        <end position="855"/>
    </location>
</feature>
<feature type="compositionally biased region" description="Low complexity" evidence="4">
    <location>
        <begin position="796"/>
        <end position="805"/>
    </location>
</feature>
<evidence type="ECO:0000313" key="6">
    <source>
        <dbReference type="EMBL" id="RLN43005.1"/>
    </source>
</evidence>
<feature type="repeat" description="PPR" evidence="3">
    <location>
        <begin position="386"/>
        <end position="420"/>
    </location>
</feature>
<dbReference type="PROSITE" id="PS51375">
    <property type="entry name" value="PPR"/>
    <property type="match status" value="8"/>
</dbReference>
<dbReference type="InterPro" id="IPR036279">
    <property type="entry name" value="5-3_exonuclease_C_sf"/>
</dbReference>
<feature type="region of interest" description="Disordered" evidence="4">
    <location>
        <begin position="551"/>
        <end position="748"/>
    </location>
</feature>
<evidence type="ECO:0000259" key="5">
    <source>
        <dbReference type="SMART" id="SM00475"/>
    </source>
</evidence>
<dbReference type="SMART" id="SM00475">
    <property type="entry name" value="53EXOc"/>
    <property type="match status" value="1"/>
</dbReference>
<dbReference type="GO" id="GO:0008409">
    <property type="term" value="F:5'-3' exonuclease activity"/>
    <property type="evidence" value="ECO:0007669"/>
    <property type="project" value="InterPro"/>
</dbReference>
<gene>
    <name evidence="6" type="ORF">C2845_PM01G36260</name>
</gene>
<dbReference type="Proteomes" id="UP000275267">
    <property type="component" value="Unassembled WGS sequence"/>
</dbReference>
<feature type="compositionally biased region" description="Basic and acidic residues" evidence="4">
    <location>
        <begin position="551"/>
        <end position="575"/>
    </location>
</feature>
<feature type="region of interest" description="Disordered" evidence="4">
    <location>
        <begin position="57"/>
        <end position="95"/>
    </location>
</feature>
<feature type="domain" description="5'-3' exonuclease" evidence="5">
    <location>
        <begin position="748"/>
        <end position="992"/>
    </location>
</feature>
<feature type="repeat" description="PPR" evidence="3">
    <location>
        <begin position="459"/>
        <end position="493"/>
    </location>
</feature>
<evidence type="ECO:0000256" key="2">
    <source>
        <dbReference type="ARBA" id="ARBA00022946"/>
    </source>
</evidence>
<sequence>MALYRRLLLLRRLSHLHPSPFPAPAIGSSPPPTLAGLLTPMGRRHFAFSSAEEAAAERRRRKRRLRIEPPLNVLRRGPPPPRDPNAPRLPDTTSALVGPRLSLHNRVQSLIRSGDLDGASVAARAAVTSRVRPTVFTCNAVAAAMVRAGRHDDAVALFEFFFRRSNIVPNIVSYNTLILAHVEAARVDDAMQVYRDMLASAPFSPSAVSYRHLTKGLVAAGRIHDARDLLRKMLSGNGGADSLVYNNLIVGYIDLDDWGRAFELFNELTEKCVVYDGVVHTTFMEGYWKQGKDKEAMDNYQSLLARGFKMTPATCNVLLETLFKHGKDKEANDLWETMMDNHTPPSFIGINAESYNVMVNQCFKEGKFQEAIEVFHRQPRKNVQMDVGCFNNIIGKLCENRMLAEAEKLFEEMETKSVLPDVYTYNYLVDSCFKEGRVEDTMQYFYKMADGREHGPKFNIGFFNRMFEGLTDAGRTDDALKVYGRMPDKEIKPNTATFEILVKALCKEGDLDRARDLVMDMARGGVVPPQEFRESVVDIFKKFDRQEEIEKAFEEKPLPTPHPRTEYQPRTENRPRNAIGVAQGKQPGFSSAPPVQPGFDYSQPQRPAFKDTQNQQPEFDSSRQWHSGFGAPQALHPGYGAPRPVQSAVGSPQPPRPQFGASQGVSGYSNHQSQAGYGSQLPQSGYGFAPHQEQVGFGNQVPPAPPAYVASQRPPSHGTHWSQSYGSPQGQLGYGGPQGLPHASHLPQHQADFGMPQVQNNNGFPRAQQQSYFGACHGQTAVSTIEGESKVGGSYGQQSNGNSEGPPRFGAQMDPNVGSYRYNPGYRTSYGPHGFDAPHGESETAASKDHTEATPSVERHQLRDMLEFIPSHAAVIGTLAVNSVSTGYKVRTVSPDKDFFQIFSPLRLLRIGPCGSGSPTQLREVFVRNHCEGGVEGIGDVNAVKLKTKFGSLENLLKSVDEVEDERIKHATLRSDLPSFMVPFKTADLVFQKPQVDGTKFIKLLRALEAYVEGLPADPIIRRATYLWNKLKW</sequence>
<feature type="region of interest" description="Disordered" evidence="4">
    <location>
        <begin position="789"/>
        <end position="813"/>
    </location>
</feature>
<dbReference type="GO" id="GO:0003677">
    <property type="term" value="F:DNA binding"/>
    <property type="evidence" value="ECO:0007669"/>
    <property type="project" value="InterPro"/>
</dbReference>
<dbReference type="STRING" id="4540.A0A3L6TTV8"/>
<dbReference type="InterPro" id="IPR011990">
    <property type="entry name" value="TPR-like_helical_dom_sf"/>
</dbReference>
<comment type="caution">
    <text evidence="6">The sequence shown here is derived from an EMBL/GenBank/DDBJ whole genome shotgun (WGS) entry which is preliminary data.</text>
</comment>
<proteinExistence type="predicted"/>
<feature type="repeat" description="PPR" evidence="3">
    <location>
        <begin position="494"/>
        <end position="528"/>
    </location>
</feature>
<dbReference type="AlphaFoldDB" id="A0A3L6TTV8"/>
<dbReference type="NCBIfam" id="TIGR00756">
    <property type="entry name" value="PPR"/>
    <property type="match status" value="7"/>
</dbReference>
<evidence type="ECO:0000256" key="4">
    <source>
        <dbReference type="SAM" id="MobiDB-lite"/>
    </source>
</evidence>
<feature type="compositionally biased region" description="Low complexity" evidence="4">
    <location>
        <begin position="722"/>
        <end position="731"/>
    </location>
</feature>
<feature type="repeat" description="PPR" evidence="3">
    <location>
        <begin position="421"/>
        <end position="451"/>
    </location>
</feature>
<evidence type="ECO:0000256" key="3">
    <source>
        <dbReference type="PROSITE-ProRule" id="PRU00708"/>
    </source>
</evidence>
<feature type="compositionally biased region" description="Basic and acidic residues" evidence="4">
    <location>
        <begin position="836"/>
        <end position="855"/>
    </location>
</feature>
<feature type="compositionally biased region" description="Polar residues" evidence="4">
    <location>
        <begin position="660"/>
        <end position="683"/>
    </location>
</feature>
<reference evidence="7" key="1">
    <citation type="journal article" date="2019" name="Nat. Commun.">
        <title>The genome of broomcorn millet.</title>
        <authorList>
            <person name="Zou C."/>
            <person name="Miki D."/>
            <person name="Li D."/>
            <person name="Tang Q."/>
            <person name="Xiao L."/>
            <person name="Rajput S."/>
            <person name="Deng P."/>
            <person name="Jia W."/>
            <person name="Huang R."/>
            <person name="Zhang M."/>
            <person name="Sun Y."/>
            <person name="Hu J."/>
            <person name="Fu X."/>
            <person name="Schnable P.S."/>
            <person name="Li F."/>
            <person name="Zhang H."/>
            <person name="Feng B."/>
            <person name="Zhu X."/>
            <person name="Liu R."/>
            <person name="Schnable J.C."/>
            <person name="Zhu J.-K."/>
            <person name="Zhang H."/>
        </authorList>
    </citation>
    <scope>NUCLEOTIDE SEQUENCE [LARGE SCALE GENOMIC DNA]</scope>
</reference>
<keyword evidence="1" id="KW-0677">Repeat</keyword>
<accession>A0A3L6TTV8</accession>
<dbReference type="SUPFAM" id="SSF81901">
    <property type="entry name" value="HCP-like"/>
    <property type="match status" value="1"/>
</dbReference>
<keyword evidence="2" id="KW-0809">Transit peptide</keyword>
<feature type="repeat" description="PPR" evidence="3">
    <location>
        <begin position="351"/>
        <end position="385"/>
    </location>
</feature>
<dbReference type="PANTHER" id="PTHR47937">
    <property type="entry name" value="PLASTID TRANSCRIPTIONALLY ACTIVE CHROMOSOME 2-LIKE PROTEIN"/>
    <property type="match status" value="1"/>
</dbReference>
<feature type="repeat" description="PPR" evidence="3">
    <location>
        <begin position="170"/>
        <end position="200"/>
    </location>
</feature>